<keyword evidence="3" id="KW-1185">Reference proteome</keyword>
<accession>A0A433UUW2</accession>
<keyword evidence="2" id="KW-0808">Transferase</keyword>
<dbReference type="InterPro" id="IPR051531">
    <property type="entry name" value="N-acetyltransferase"/>
</dbReference>
<dbReference type="InterPro" id="IPR016181">
    <property type="entry name" value="Acyl_CoA_acyltransferase"/>
</dbReference>
<dbReference type="Gene3D" id="3.40.630.30">
    <property type="match status" value="1"/>
</dbReference>
<dbReference type="OrthoDB" id="9801669at2"/>
<comment type="caution">
    <text evidence="2">The sequence shown here is derived from an EMBL/GenBank/DDBJ whole genome shotgun (WGS) entry which is preliminary data.</text>
</comment>
<dbReference type="GO" id="GO:0016747">
    <property type="term" value="F:acyltransferase activity, transferring groups other than amino-acyl groups"/>
    <property type="evidence" value="ECO:0007669"/>
    <property type="project" value="InterPro"/>
</dbReference>
<dbReference type="AlphaFoldDB" id="A0A433UUW2"/>
<dbReference type="SUPFAM" id="SSF55729">
    <property type="entry name" value="Acyl-CoA N-acyltransferases (Nat)"/>
    <property type="match status" value="1"/>
</dbReference>
<dbReference type="InterPro" id="IPR000182">
    <property type="entry name" value="GNAT_dom"/>
</dbReference>
<dbReference type="EMBL" id="RSCL01000031">
    <property type="protein sequence ID" value="RUS97620.1"/>
    <property type="molecule type" value="Genomic_DNA"/>
</dbReference>
<feature type="domain" description="N-acetyltransferase" evidence="1">
    <location>
        <begin position="35"/>
        <end position="180"/>
    </location>
</feature>
<dbReference type="PANTHER" id="PTHR43792:SF1">
    <property type="entry name" value="N-ACETYLTRANSFERASE DOMAIN-CONTAINING PROTEIN"/>
    <property type="match status" value="1"/>
</dbReference>
<organism evidence="2 3">
    <name type="scientific">Dulcicalothrix desertica PCC 7102</name>
    <dbReference type="NCBI Taxonomy" id="232991"/>
    <lineage>
        <taxon>Bacteria</taxon>
        <taxon>Bacillati</taxon>
        <taxon>Cyanobacteriota</taxon>
        <taxon>Cyanophyceae</taxon>
        <taxon>Nostocales</taxon>
        <taxon>Calotrichaceae</taxon>
        <taxon>Dulcicalothrix</taxon>
    </lineage>
</organism>
<proteinExistence type="predicted"/>
<reference evidence="2" key="1">
    <citation type="submission" date="2018-12" db="EMBL/GenBank/DDBJ databases">
        <authorList>
            <person name="Will S."/>
            <person name="Neumann-Schaal M."/>
            <person name="Henke P."/>
        </authorList>
    </citation>
    <scope>NUCLEOTIDE SEQUENCE</scope>
    <source>
        <strain evidence="2">PCC 7102</strain>
    </source>
</reference>
<sequence>MKLINTETILETQRLLLEPLKLSHAVNMYYLLQDERIYEYIPTLAPASLEVLEQRYQKLETRLSPDGTEAWLNWVVYIKEYKAYAGYIEATVLPGVAKIAYVLAPQFWKQGYAYEACKFLLSILWRDYNITEIIAEVDTRNLASFRLLERLGFIRIETRKDADFFKGVSSDEYIYHLTPS</sequence>
<evidence type="ECO:0000313" key="2">
    <source>
        <dbReference type="EMBL" id="RUS97620.1"/>
    </source>
</evidence>
<evidence type="ECO:0000259" key="1">
    <source>
        <dbReference type="PROSITE" id="PS51186"/>
    </source>
</evidence>
<dbReference type="Pfam" id="PF13302">
    <property type="entry name" value="Acetyltransf_3"/>
    <property type="match status" value="1"/>
</dbReference>
<gene>
    <name evidence="2" type="primary">guaA</name>
    <name evidence="2" type="ORF">DSM106972_083570</name>
</gene>
<dbReference type="PANTHER" id="PTHR43792">
    <property type="entry name" value="GNAT FAMILY, PUTATIVE (AFU_ORTHOLOGUE AFUA_3G00765)-RELATED-RELATED"/>
    <property type="match status" value="1"/>
</dbReference>
<dbReference type="RefSeq" id="WP_127086386.1">
    <property type="nucleotide sequence ID" value="NZ_RSCL01000031.1"/>
</dbReference>
<reference evidence="2" key="2">
    <citation type="journal article" date="2019" name="Genome Biol. Evol.">
        <title>Day and night: Metabolic profiles and evolutionary relationships of six axenic non-marine cyanobacteria.</title>
        <authorList>
            <person name="Will S.E."/>
            <person name="Henke P."/>
            <person name="Boedeker C."/>
            <person name="Huang S."/>
            <person name="Brinkmann H."/>
            <person name="Rohde M."/>
            <person name="Jarek M."/>
            <person name="Friedl T."/>
            <person name="Seufert S."/>
            <person name="Schumacher M."/>
            <person name="Overmann J."/>
            <person name="Neumann-Schaal M."/>
            <person name="Petersen J."/>
        </authorList>
    </citation>
    <scope>NUCLEOTIDE SEQUENCE [LARGE SCALE GENOMIC DNA]</scope>
    <source>
        <strain evidence="2">PCC 7102</strain>
    </source>
</reference>
<name>A0A433UUW2_9CYAN</name>
<dbReference type="PROSITE" id="PS51186">
    <property type="entry name" value="GNAT"/>
    <property type="match status" value="1"/>
</dbReference>
<evidence type="ECO:0000313" key="3">
    <source>
        <dbReference type="Proteomes" id="UP000271624"/>
    </source>
</evidence>
<protein>
    <submittedName>
        <fullName evidence="2">N-acetyltransferase</fullName>
    </submittedName>
</protein>
<dbReference type="Proteomes" id="UP000271624">
    <property type="component" value="Unassembled WGS sequence"/>
</dbReference>